<accession>A0AAJ2KSV7</accession>
<dbReference type="AlphaFoldDB" id="A0AAJ2KSV7"/>
<dbReference type="EMBL" id="JAWJAY010000001">
    <property type="protein sequence ID" value="MDV2884367.1"/>
    <property type="molecule type" value="Genomic_DNA"/>
</dbReference>
<gene>
    <name evidence="1" type="ORF">RYX45_04190</name>
</gene>
<dbReference type="RefSeq" id="WP_012958538.1">
    <property type="nucleotide sequence ID" value="NZ_CP117835.1"/>
</dbReference>
<dbReference type="Proteomes" id="UP001285636">
    <property type="component" value="Unassembled WGS sequence"/>
</dbReference>
<protein>
    <submittedName>
        <fullName evidence="1">Uncharacterized protein</fullName>
    </submittedName>
</protein>
<evidence type="ECO:0000313" key="1">
    <source>
        <dbReference type="EMBL" id="MDV2884367.1"/>
    </source>
</evidence>
<organism evidence="1 2">
    <name type="scientific">Alkalihalophilus pseudofirmus</name>
    <name type="common">Bacillus pseudofirmus</name>
    <dbReference type="NCBI Taxonomy" id="79885"/>
    <lineage>
        <taxon>Bacteria</taxon>
        <taxon>Bacillati</taxon>
        <taxon>Bacillota</taxon>
        <taxon>Bacilli</taxon>
        <taxon>Bacillales</taxon>
        <taxon>Bacillaceae</taxon>
        <taxon>Alkalihalophilus</taxon>
    </lineage>
</organism>
<comment type="caution">
    <text evidence="1">The sequence shown here is derived from an EMBL/GenBank/DDBJ whole genome shotgun (WGS) entry which is preliminary data.</text>
</comment>
<sequence length="54" mass="6332">MMHQPSKTASSFQKQKESISFVGRSGLDWHQLFPISIRQTEFPAFFEKKQTTKE</sequence>
<proteinExistence type="predicted"/>
<reference evidence="1" key="1">
    <citation type="submission" date="2023-10" db="EMBL/GenBank/DDBJ databases">
        <title>Screening of Alkalihalophilus pseudofirmusBZ-TG-HK211 and Its Alleviation of Salt Stress on Rapeseed Growth.</title>
        <authorList>
            <person name="Zhao B."/>
            <person name="Guo T."/>
        </authorList>
    </citation>
    <scope>NUCLEOTIDE SEQUENCE</scope>
    <source>
        <strain evidence="1">BZ-TG-HK211</strain>
    </source>
</reference>
<name>A0AAJ2KSV7_ALKPS</name>
<evidence type="ECO:0000313" key="2">
    <source>
        <dbReference type="Proteomes" id="UP001285636"/>
    </source>
</evidence>